<evidence type="ECO:0000313" key="2">
    <source>
        <dbReference type="Proteomes" id="UP000240883"/>
    </source>
</evidence>
<accession>A0A2T2N2K6</accession>
<name>A0A2T2N2K6_CORCC</name>
<dbReference type="STRING" id="1448308.A0A2T2N2K6"/>
<sequence length="113" mass="13353">MIIVDSQIRAFFDDVLYEKCPDLVAQFQVYEDESWKVPMDLPDFATKALRSAERIVKTGLKQYLELPKDNRPNESWLITKLFPQTLPNSMNANAYKFIFWIITYLLFDPNLEQ</sequence>
<dbReference type="OrthoDB" id="1470350at2759"/>
<proteinExistence type="predicted"/>
<protein>
    <submittedName>
        <fullName evidence="1">Uncharacterized protein</fullName>
    </submittedName>
</protein>
<keyword evidence="2" id="KW-1185">Reference proteome</keyword>
<organism evidence="1 2">
    <name type="scientific">Corynespora cassiicola Philippines</name>
    <dbReference type="NCBI Taxonomy" id="1448308"/>
    <lineage>
        <taxon>Eukaryota</taxon>
        <taxon>Fungi</taxon>
        <taxon>Dikarya</taxon>
        <taxon>Ascomycota</taxon>
        <taxon>Pezizomycotina</taxon>
        <taxon>Dothideomycetes</taxon>
        <taxon>Pleosporomycetidae</taxon>
        <taxon>Pleosporales</taxon>
        <taxon>Corynesporascaceae</taxon>
        <taxon>Corynespora</taxon>
    </lineage>
</organism>
<dbReference type="EMBL" id="KZ678154">
    <property type="protein sequence ID" value="PSN59667.1"/>
    <property type="molecule type" value="Genomic_DNA"/>
</dbReference>
<evidence type="ECO:0000313" key="1">
    <source>
        <dbReference type="EMBL" id="PSN59667.1"/>
    </source>
</evidence>
<dbReference type="AlphaFoldDB" id="A0A2T2N2K6"/>
<dbReference type="Proteomes" id="UP000240883">
    <property type="component" value="Unassembled WGS sequence"/>
</dbReference>
<gene>
    <name evidence="1" type="ORF">BS50DRAFT_640817</name>
</gene>
<reference evidence="1 2" key="1">
    <citation type="journal article" date="2018" name="Front. Microbiol.">
        <title>Genome-Wide Analysis of Corynespora cassiicola Leaf Fall Disease Putative Effectors.</title>
        <authorList>
            <person name="Lopez D."/>
            <person name="Ribeiro S."/>
            <person name="Label P."/>
            <person name="Fumanal B."/>
            <person name="Venisse J.S."/>
            <person name="Kohler A."/>
            <person name="de Oliveira R.R."/>
            <person name="Labutti K."/>
            <person name="Lipzen A."/>
            <person name="Lail K."/>
            <person name="Bauer D."/>
            <person name="Ohm R.A."/>
            <person name="Barry K.W."/>
            <person name="Spatafora J."/>
            <person name="Grigoriev I.V."/>
            <person name="Martin F.M."/>
            <person name="Pujade-Renaud V."/>
        </authorList>
    </citation>
    <scope>NUCLEOTIDE SEQUENCE [LARGE SCALE GENOMIC DNA]</scope>
    <source>
        <strain evidence="1 2">Philippines</strain>
    </source>
</reference>